<dbReference type="Proteomes" id="UP000789525">
    <property type="component" value="Unassembled WGS sequence"/>
</dbReference>
<gene>
    <name evidence="1" type="ORF">ACOLOM_LOCUS11305</name>
</gene>
<comment type="caution">
    <text evidence="1">The sequence shown here is derived from an EMBL/GenBank/DDBJ whole genome shotgun (WGS) entry which is preliminary data.</text>
</comment>
<keyword evidence="2" id="KW-1185">Reference proteome</keyword>
<feature type="non-terminal residue" evidence="1">
    <location>
        <position position="506"/>
    </location>
</feature>
<feature type="non-terminal residue" evidence="1">
    <location>
        <position position="1"/>
    </location>
</feature>
<sequence length="506" mass="58082">KKEDDRLQEWKSLYNQVVDALHDLEISQRIDPVGRLPSEILTKILLELRNGRHITKRFDDLFMLTMVSTKWRNYILSEPHLWNSIILFNQSDMHAKTSLQLILSRDLPLTVEVTFPLNGWEYIKRELIQHRGRIEAILSHQVQSLSSTPRIEGQTNNLWAMLNDLGSLPNLRKLADASPKRTAFQHLKKTLDSFPSLEDITDFSISSHDLRMAKDRMRTSTLTTWEDLKTLFPVIRTIKSLKKVRFLSRGGNTTQNRPRVAELETDLISRAQSSLGWTEVACFRREDIILSPILSLLPSLVILEISIYLQALNNIANLLPGLSKLLHIRLHLRLTPDDHVSVVQPLALNMGVQSLKIRIFRLTESGPGTWTALTRYIQLANNIDRISLMLLHIMPKLKDLSLSIEGVQQPFPFFSGNEVFARENLHLSFYGSTVIPNPDVRIPLCVKKLELSCPVDLVGLLSSKSVKYLSYKEVKRRKLPLNPSEDCMFDPNNWPVLEHIEIMDSM</sequence>
<accession>A0ACA9PUW2</accession>
<reference evidence="1" key="1">
    <citation type="submission" date="2021-06" db="EMBL/GenBank/DDBJ databases">
        <authorList>
            <person name="Kallberg Y."/>
            <person name="Tangrot J."/>
            <person name="Rosling A."/>
        </authorList>
    </citation>
    <scope>NUCLEOTIDE SEQUENCE</scope>
    <source>
        <strain evidence="1">CL356</strain>
    </source>
</reference>
<evidence type="ECO:0000313" key="1">
    <source>
        <dbReference type="EMBL" id="CAG8724799.1"/>
    </source>
</evidence>
<name>A0ACA9PUW2_9GLOM</name>
<organism evidence="1 2">
    <name type="scientific">Acaulospora colombiana</name>
    <dbReference type="NCBI Taxonomy" id="27376"/>
    <lineage>
        <taxon>Eukaryota</taxon>
        <taxon>Fungi</taxon>
        <taxon>Fungi incertae sedis</taxon>
        <taxon>Mucoromycota</taxon>
        <taxon>Glomeromycotina</taxon>
        <taxon>Glomeromycetes</taxon>
        <taxon>Diversisporales</taxon>
        <taxon>Acaulosporaceae</taxon>
        <taxon>Acaulospora</taxon>
    </lineage>
</organism>
<proteinExistence type="predicted"/>
<protein>
    <submittedName>
        <fullName evidence="1">10289_t:CDS:1</fullName>
    </submittedName>
</protein>
<dbReference type="EMBL" id="CAJVPT010040213">
    <property type="protein sequence ID" value="CAG8724799.1"/>
    <property type="molecule type" value="Genomic_DNA"/>
</dbReference>
<evidence type="ECO:0000313" key="2">
    <source>
        <dbReference type="Proteomes" id="UP000789525"/>
    </source>
</evidence>